<comment type="caution">
    <text evidence="3">The sequence shown here is derived from an EMBL/GenBank/DDBJ whole genome shotgun (WGS) entry which is preliminary data.</text>
</comment>
<gene>
    <name evidence="3" type="ORF">ACHAW5_010372</name>
</gene>
<keyword evidence="2" id="KW-0472">Membrane</keyword>
<proteinExistence type="predicted"/>
<sequence length="338" mass="37646">MLTAATSAAVGFTSISADPANAYERSYPIELRSTPTDETENSSNSLTKLNEERLATKRAFVDATRREMRNDPLGINPFSSSNVNFGETIAGASMWALALWFATGSRSNPIVTPLANALYKDEGDDVFEGEDEVGSPDGVLRPMQQQRQQQQQQSMPRRPNRNQWLTDRNDGYFSELPPSFMAILTIVYIFLGVLVDRSVYFFVADGDADVSLQLGGVCAIGGAFWEVGRLATMEKPVTRIEADRDVMLYDEFVDFASRRVIVGGPSCTCHRSDVVSAFRRFNPKYRRADDERYPLSDVEIERILKRWNREYGSGREMSSAGFFSGICIDGGADAFAPR</sequence>
<feature type="transmembrane region" description="Helical" evidence="2">
    <location>
        <begin position="176"/>
        <end position="195"/>
    </location>
</feature>
<name>A0ABD3NV86_9STRA</name>
<keyword evidence="2" id="KW-1133">Transmembrane helix</keyword>
<evidence type="ECO:0000256" key="1">
    <source>
        <dbReference type="SAM" id="MobiDB-lite"/>
    </source>
</evidence>
<reference evidence="3 4" key="1">
    <citation type="submission" date="2024-10" db="EMBL/GenBank/DDBJ databases">
        <title>Updated reference genomes for cyclostephanoid diatoms.</title>
        <authorList>
            <person name="Roberts W.R."/>
            <person name="Alverson A.J."/>
        </authorList>
    </citation>
    <scope>NUCLEOTIDE SEQUENCE [LARGE SCALE GENOMIC DNA]</scope>
    <source>
        <strain evidence="3 4">AJA276-08</strain>
    </source>
</reference>
<dbReference type="EMBL" id="JALLAZ020001177">
    <property type="protein sequence ID" value="KAL3779234.1"/>
    <property type="molecule type" value="Genomic_DNA"/>
</dbReference>
<organism evidence="3 4">
    <name type="scientific">Stephanodiscus triporus</name>
    <dbReference type="NCBI Taxonomy" id="2934178"/>
    <lineage>
        <taxon>Eukaryota</taxon>
        <taxon>Sar</taxon>
        <taxon>Stramenopiles</taxon>
        <taxon>Ochrophyta</taxon>
        <taxon>Bacillariophyta</taxon>
        <taxon>Coscinodiscophyceae</taxon>
        <taxon>Thalassiosirophycidae</taxon>
        <taxon>Stephanodiscales</taxon>
        <taxon>Stephanodiscaceae</taxon>
        <taxon>Stephanodiscus</taxon>
    </lineage>
</organism>
<protein>
    <submittedName>
        <fullName evidence="3">Uncharacterized protein</fullName>
    </submittedName>
</protein>
<dbReference type="Proteomes" id="UP001530315">
    <property type="component" value="Unassembled WGS sequence"/>
</dbReference>
<evidence type="ECO:0000313" key="4">
    <source>
        <dbReference type="Proteomes" id="UP001530315"/>
    </source>
</evidence>
<keyword evidence="4" id="KW-1185">Reference proteome</keyword>
<evidence type="ECO:0000256" key="2">
    <source>
        <dbReference type="SAM" id="Phobius"/>
    </source>
</evidence>
<dbReference type="AlphaFoldDB" id="A0ABD3NV86"/>
<keyword evidence="2" id="KW-0812">Transmembrane</keyword>
<feature type="region of interest" description="Disordered" evidence="1">
    <location>
        <begin position="126"/>
        <end position="164"/>
    </location>
</feature>
<evidence type="ECO:0000313" key="3">
    <source>
        <dbReference type="EMBL" id="KAL3779234.1"/>
    </source>
</evidence>
<accession>A0ABD3NV86</accession>
<feature type="compositionally biased region" description="Low complexity" evidence="1">
    <location>
        <begin position="141"/>
        <end position="163"/>
    </location>
</feature>